<evidence type="ECO:0000259" key="2">
    <source>
        <dbReference type="Pfam" id="PF12697"/>
    </source>
</evidence>
<sequence length="278" mass="30080">MSVQFRNNVHVTGSGPVTMVFVHGFGCDQAMWRFLAPAFAERFRVVLYDLTGSGRSDWEAYDRAKYASLQGHVTDLLDVLDACAAGPTIVVGHSVGASIGLLATVAAPERFLAQVLVGPSPCYINDGDYIGGFNREDIDGLLQAMETNFLDWSRKMAPAIMGAPNRPELGAELTRSFCRNDPAIAKHFARVTFQADIRAEVARSTVPALILQCSDDLIAPREVGEWLHEHLAHSTLQVIDNVGHCPHLSAPTASSVAIDTFLARALRQDGRLAANPAV</sequence>
<dbReference type="SUPFAM" id="SSF53474">
    <property type="entry name" value="alpha/beta-Hydrolases"/>
    <property type="match status" value="1"/>
</dbReference>
<dbReference type="Proteomes" id="UP000443353">
    <property type="component" value="Unassembled WGS sequence"/>
</dbReference>
<dbReference type="Pfam" id="PF12697">
    <property type="entry name" value="Abhydrolase_6"/>
    <property type="match status" value="1"/>
</dbReference>
<evidence type="ECO:0000313" key="4">
    <source>
        <dbReference type="Proteomes" id="UP000443353"/>
    </source>
</evidence>
<protein>
    <submittedName>
        <fullName evidence="3">Alpha/beta fold hydrolase</fullName>
    </submittedName>
</protein>
<dbReference type="AlphaFoldDB" id="A0A7X3G605"/>
<keyword evidence="3" id="KW-0378">Hydrolase</keyword>
<dbReference type="PRINTS" id="PR00111">
    <property type="entry name" value="ABHYDROLASE"/>
</dbReference>
<dbReference type="InterPro" id="IPR000073">
    <property type="entry name" value="AB_hydrolase_1"/>
</dbReference>
<comment type="similarity">
    <text evidence="1">Belongs to the AB hydrolase superfamily.</text>
</comment>
<dbReference type="Gene3D" id="3.40.50.1820">
    <property type="entry name" value="alpha/beta hydrolase"/>
    <property type="match status" value="1"/>
</dbReference>
<evidence type="ECO:0000256" key="1">
    <source>
        <dbReference type="ARBA" id="ARBA00008645"/>
    </source>
</evidence>
<gene>
    <name evidence="3" type="ORF">GPY61_29590</name>
</gene>
<dbReference type="RefSeq" id="WP_056124020.1">
    <property type="nucleotide sequence ID" value="NZ_WSES01000011.1"/>
</dbReference>
<evidence type="ECO:0000313" key="3">
    <source>
        <dbReference type="EMBL" id="MVW64090.1"/>
    </source>
</evidence>
<dbReference type="InterPro" id="IPR029058">
    <property type="entry name" value="AB_hydrolase_fold"/>
</dbReference>
<keyword evidence="4" id="KW-1185">Reference proteome</keyword>
<name>A0A7X3G605_9BURK</name>
<dbReference type="PANTHER" id="PTHR43039">
    <property type="entry name" value="ESTERASE-RELATED"/>
    <property type="match status" value="1"/>
</dbReference>
<proteinExistence type="inferred from homology"/>
<accession>A0A7X3G605</accession>
<dbReference type="EMBL" id="WSES01000011">
    <property type="protein sequence ID" value="MVW64090.1"/>
    <property type="molecule type" value="Genomic_DNA"/>
</dbReference>
<organism evidence="3 4">
    <name type="scientific">Massilia cellulosiltytica</name>
    <dbReference type="NCBI Taxonomy" id="2683234"/>
    <lineage>
        <taxon>Bacteria</taxon>
        <taxon>Pseudomonadati</taxon>
        <taxon>Pseudomonadota</taxon>
        <taxon>Betaproteobacteria</taxon>
        <taxon>Burkholderiales</taxon>
        <taxon>Oxalobacteraceae</taxon>
        <taxon>Telluria group</taxon>
        <taxon>Massilia</taxon>
    </lineage>
</organism>
<comment type="caution">
    <text evidence="3">The sequence shown here is derived from an EMBL/GenBank/DDBJ whole genome shotgun (WGS) entry which is preliminary data.</text>
</comment>
<dbReference type="GO" id="GO:0016787">
    <property type="term" value="F:hydrolase activity"/>
    <property type="evidence" value="ECO:0007669"/>
    <property type="project" value="UniProtKB-KW"/>
</dbReference>
<feature type="domain" description="AB hydrolase-1" evidence="2">
    <location>
        <begin position="19"/>
        <end position="252"/>
    </location>
</feature>
<reference evidence="3 4" key="1">
    <citation type="submission" date="2019-12" db="EMBL/GenBank/DDBJ databases">
        <authorList>
            <person name="Li C."/>
            <person name="Zhao J."/>
        </authorList>
    </citation>
    <scope>NUCLEOTIDE SEQUENCE [LARGE SCALE GENOMIC DNA]</scope>
    <source>
        <strain evidence="3 4">NEAU-DD11</strain>
    </source>
</reference>